<reference evidence="7 8" key="1">
    <citation type="journal article" date="2018" name="Microb. Genom.">
        <title>Expanding an expanded genome: long-read sequencing of Trypanosoma cruzi.</title>
        <authorList>
            <person name="Berna L."/>
            <person name="Rodriguez M."/>
            <person name="Chiribao M.L."/>
            <person name="Parodi-Talice A."/>
            <person name="Pita S."/>
            <person name="Rijo G."/>
            <person name="Alvarez-Valin F."/>
            <person name="Robello C."/>
        </authorList>
    </citation>
    <scope>NUCLEOTIDE SEQUENCE [LARGE SCALE GENOMIC DNA]</scope>
    <source>
        <strain evidence="7 8">Dm28c</strain>
    </source>
</reference>
<feature type="transmembrane region" description="Helical" evidence="6">
    <location>
        <begin position="637"/>
        <end position="656"/>
    </location>
</feature>
<evidence type="ECO:0000313" key="8">
    <source>
        <dbReference type="Proteomes" id="UP000246121"/>
    </source>
</evidence>
<dbReference type="VEuPathDB" id="TriTrypDB:Tc_MARK_3107"/>
<dbReference type="AlphaFoldDB" id="A0A2V2VV34"/>
<feature type="transmembrane region" description="Helical" evidence="6">
    <location>
        <begin position="203"/>
        <end position="224"/>
    </location>
</feature>
<dbReference type="InterPro" id="IPR036259">
    <property type="entry name" value="MFS_trans_sf"/>
</dbReference>
<accession>A0A2V2VV34</accession>
<dbReference type="Pfam" id="PF07690">
    <property type="entry name" value="MFS_1"/>
    <property type="match status" value="1"/>
</dbReference>
<feature type="region of interest" description="Disordered" evidence="5">
    <location>
        <begin position="380"/>
        <end position="401"/>
    </location>
</feature>
<feature type="transmembrane region" description="Helical" evidence="6">
    <location>
        <begin position="662"/>
        <end position="684"/>
    </location>
</feature>
<feature type="transmembrane region" description="Helical" evidence="6">
    <location>
        <begin position="290"/>
        <end position="314"/>
    </location>
</feature>
<evidence type="ECO:0000256" key="4">
    <source>
        <dbReference type="ARBA" id="ARBA00023136"/>
    </source>
</evidence>
<feature type="transmembrane region" description="Helical" evidence="6">
    <location>
        <begin position="696"/>
        <end position="719"/>
    </location>
</feature>
<evidence type="ECO:0000256" key="6">
    <source>
        <dbReference type="SAM" id="Phobius"/>
    </source>
</evidence>
<keyword evidence="4 6" id="KW-0472">Membrane</keyword>
<comment type="caution">
    <text evidence="7">The sequence shown here is derived from an EMBL/GenBank/DDBJ whole genome shotgun (WGS) entry which is preliminary data.</text>
</comment>
<proteinExistence type="predicted"/>
<dbReference type="PANTHER" id="PTHR21576">
    <property type="entry name" value="UNCHARACTERIZED NODULIN-LIKE PROTEIN"/>
    <property type="match status" value="1"/>
</dbReference>
<dbReference type="GO" id="GO:0022857">
    <property type="term" value="F:transmembrane transporter activity"/>
    <property type="evidence" value="ECO:0007669"/>
    <property type="project" value="InterPro"/>
</dbReference>
<dbReference type="VEuPathDB" id="TriTrypDB:TcYC6_0104760"/>
<feature type="transmembrane region" description="Helical" evidence="6">
    <location>
        <begin position="109"/>
        <end position="130"/>
    </location>
</feature>
<evidence type="ECO:0000256" key="3">
    <source>
        <dbReference type="ARBA" id="ARBA00022989"/>
    </source>
</evidence>
<gene>
    <name evidence="7" type="ORF">C4B63_10g160</name>
</gene>
<keyword evidence="2 6" id="KW-0812">Transmembrane</keyword>
<evidence type="ECO:0008006" key="9">
    <source>
        <dbReference type="Google" id="ProtNLM"/>
    </source>
</evidence>
<comment type="subcellular location">
    <subcellularLocation>
        <location evidence="1">Membrane</location>
        <topology evidence="1">Multi-pass membrane protein</topology>
    </subcellularLocation>
</comment>
<dbReference type="VEuPathDB" id="TriTrypDB:TcCLB.510001.20"/>
<feature type="region of interest" description="Disordered" evidence="5">
    <location>
        <begin position="419"/>
        <end position="457"/>
    </location>
</feature>
<feature type="transmembrane region" description="Helical" evidence="6">
    <location>
        <begin position="597"/>
        <end position="625"/>
    </location>
</feature>
<dbReference type="PANTHER" id="PTHR21576:SF157">
    <property type="entry name" value="NODULIN-LIKE DOMAIN-CONTAINING PROTEIN"/>
    <property type="match status" value="1"/>
</dbReference>
<feature type="transmembrane region" description="Helical" evidence="6">
    <location>
        <begin position="749"/>
        <end position="770"/>
    </location>
</feature>
<dbReference type="VEuPathDB" id="TriTrypDB:C4B63_10g160"/>
<feature type="transmembrane region" description="Helical" evidence="6">
    <location>
        <begin position="170"/>
        <end position="191"/>
    </location>
</feature>
<evidence type="ECO:0000256" key="2">
    <source>
        <dbReference type="ARBA" id="ARBA00022692"/>
    </source>
</evidence>
<evidence type="ECO:0000313" key="7">
    <source>
        <dbReference type="EMBL" id="PWU99098.1"/>
    </source>
</evidence>
<evidence type="ECO:0000256" key="1">
    <source>
        <dbReference type="ARBA" id="ARBA00004141"/>
    </source>
</evidence>
<feature type="compositionally biased region" description="Acidic residues" evidence="5">
    <location>
        <begin position="815"/>
        <end position="826"/>
    </location>
</feature>
<keyword evidence="3 6" id="KW-1133">Transmembrane helix</keyword>
<feature type="transmembrane region" description="Helical" evidence="6">
    <location>
        <begin position="230"/>
        <end position="250"/>
    </location>
</feature>
<feature type="transmembrane region" description="Helical" evidence="6">
    <location>
        <begin position="558"/>
        <end position="577"/>
    </location>
</feature>
<feature type="transmembrane region" description="Helical" evidence="6">
    <location>
        <begin position="137"/>
        <end position="158"/>
    </location>
</feature>
<dbReference type="InterPro" id="IPR011701">
    <property type="entry name" value="MFS"/>
</dbReference>
<dbReference type="VEuPathDB" id="TriTrypDB:TcG_02901"/>
<dbReference type="VEuPathDB" id="TriTrypDB:TcCL_NonESM06161"/>
<dbReference type="EMBL" id="PRFA01000010">
    <property type="protein sequence ID" value="PWU99098.1"/>
    <property type="molecule type" value="Genomic_DNA"/>
</dbReference>
<name>A0A2V2VV34_TRYCR</name>
<dbReference type="VEuPathDB" id="TriTrypDB:TCSYLVIO_004307"/>
<dbReference type="Gene3D" id="1.20.1250.20">
    <property type="entry name" value="MFS general substrate transporter like domains"/>
    <property type="match status" value="1"/>
</dbReference>
<sequence length="826" mass="93783">MGDLPSNQRIGSRVVFSAQRSPASVLEDPLAQQRESADFALERTRENSEGSGHNASNILLIDPKKISDFMRFRVMFIGMLLFISSSTQGLHALFALYMERVYMYDVRTMVDIFAAGTAFGLFVFPFGAMYDFFGPKIVIGIATAITSLSHLLFGLTFAGHIDASKTRFCIYFAMMNWGCYAFDVAALPAILTYAPRDRAQPTGVMKTFSGMGASLISCMFRGFFKNRYDHLMYFLMAIVLGFGLIGTFCLSNAPYEVTRWEDSRISLKERLRRHLIRNRYMSQLLPKRRFYILSCLLLVMNVYLSIQAICAAYFQKEMTEGQYRGIAIGAIAIVLCILFLLVPLHALDGDTPQDHTVLERAREKERKLAELRRLRLAREREEKDAEKEEERTQKAVAHQNTGDVAIEVKDLPRILVDQSSPHADGHSVLYDNSLQHKDGEKDDEDGEETQHRRYLPLDPEVSLFEADDLIPIEARDDDASRNSRQRLGNTSIATRVSVSNVSLAARRKENEGAEMDFITRELSTYDRPHVETITVCGEVFVTPVYETSFLLSLTYVDLWLLFYTVFAVWGVGITLTANWNIRIMVGSIFKGFDYQTYVLFATLAGISTAFGRVAIGGYEVLLLYIGKRRGVMLPATIALPVPSVILSLALIFYLSFPGNYSLLVVYIIAAVAYGFSTSMTTYVIGIIFKRDIGMHYGFCFLGAALGIVLLYRVLLFHVYDHHKSGLTPSLQENKAGICMGKECLQKTLIVYLILVFLSIGTSIWLHYRYWKLVHGKLKHKRVITHFVKKRLRRINRRREKGHATEGGAQQQQQQQEEEEEEEEEKR</sequence>
<feature type="transmembrane region" description="Helical" evidence="6">
    <location>
        <begin position="74"/>
        <end position="97"/>
    </location>
</feature>
<dbReference type="VEuPathDB" id="TriTrypDB:TcCLB.507529.20"/>
<feature type="region of interest" description="Disordered" evidence="5">
    <location>
        <begin position="797"/>
        <end position="826"/>
    </location>
</feature>
<dbReference type="VEuPathDB" id="TriTrypDB:C3747_47g288"/>
<protein>
    <recommendedName>
        <fullName evidence="9">Nodulin-like domain-containing protein</fullName>
    </recommendedName>
</protein>
<dbReference type="SUPFAM" id="SSF103473">
    <property type="entry name" value="MFS general substrate transporter"/>
    <property type="match status" value="2"/>
</dbReference>
<dbReference type="VEuPathDB" id="TriTrypDB:TcBrA4_0128860"/>
<dbReference type="VEuPathDB" id="TriTrypDB:TCDM_04317"/>
<evidence type="ECO:0000256" key="5">
    <source>
        <dbReference type="SAM" id="MobiDB-lite"/>
    </source>
</evidence>
<feature type="compositionally biased region" description="Basic and acidic residues" evidence="5">
    <location>
        <begin position="380"/>
        <end position="393"/>
    </location>
</feature>
<dbReference type="Proteomes" id="UP000246121">
    <property type="component" value="Unassembled WGS sequence"/>
</dbReference>
<dbReference type="GO" id="GO:0016020">
    <property type="term" value="C:membrane"/>
    <property type="evidence" value="ECO:0007669"/>
    <property type="project" value="UniProtKB-SubCell"/>
</dbReference>
<dbReference type="VEuPathDB" id="TriTrypDB:ECC02_007346"/>
<organism evidence="7 8">
    <name type="scientific">Trypanosoma cruzi</name>
    <dbReference type="NCBI Taxonomy" id="5693"/>
    <lineage>
        <taxon>Eukaryota</taxon>
        <taxon>Discoba</taxon>
        <taxon>Euglenozoa</taxon>
        <taxon>Kinetoplastea</taxon>
        <taxon>Metakinetoplastina</taxon>
        <taxon>Trypanosomatida</taxon>
        <taxon>Trypanosomatidae</taxon>
        <taxon>Trypanosoma</taxon>
        <taxon>Schizotrypanum</taxon>
    </lineage>
</organism>
<feature type="transmembrane region" description="Helical" evidence="6">
    <location>
        <begin position="326"/>
        <end position="347"/>
    </location>
</feature>
<dbReference type="VEuPathDB" id="TriTrypDB:BCY84_15108"/>